<evidence type="ECO:0000313" key="2">
    <source>
        <dbReference type="Proteomes" id="UP000663400"/>
    </source>
</evidence>
<dbReference type="EMBL" id="CP071517">
    <property type="protein sequence ID" value="QSX74219.1"/>
    <property type="molecule type" value="Genomic_DNA"/>
</dbReference>
<gene>
    <name evidence="1" type="ORF">HIV01_013575</name>
</gene>
<dbReference type="InterPro" id="IPR023214">
    <property type="entry name" value="HAD_sf"/>
</dbReference>
<accession>A0ABX7RB55</accession>
<reference evidence="1 2" key="1">
    <citation type="submission" date="2021-02" db="EMBL/GenBank/DDBJ databases">
        <title>Lysobacter arenosi sp. nov., isolated from soil of gangwondo yeongwol, south Korea.</title>
        <authorList>
            <person name="Kim K.R."/>
            <person name="Kim K.H."/>
            <person name="Jeon C.O."/>
        </authorList>
    </citation>
    <scope>NUCLEOTIDE SEQUENCE [LARGE SCALE GENOMIC DNA]</scope>
    <source>
        <strain evidence="1 2">R7</strain>
    </source>
</reference>
<dbReference type="SUPFAM" id="SSF56784">
    <property type="entry name" value="HAD-like"/>
    <property type="match status" value="1"/>
</dbReference>
<proteinExistence type="predicted"/>
<dbReference type="Gene3D" id="1.20.1440.100">
    <property type="entry name" value="SG protein - dephosphorylation function"/>
    <property type="match status" value="1"/>
</dbReference>
<dbReference type="NCBIfam" id="TIGR01490">
    <property type="entry name" value="HAD-SF-IB-hyp1"/>
    <property type="match status" value="1"/>
</dbReference>
<evidence type="ECO:0000313" key="1">
    <source>
        <dbReference type="EMBL" id="QSX74219.1"/>
    </source>
</evidence>
<keyword evidence="2" id="KW-1185">Reference proteome</keyword>
<name>A0ABX7RB55_9GAMM</name>
<organism evidence="1 2">
    <name type="scientific">Lysobacter arenosi</name>
    <dbReference type="NCBI Taxonomy" id="2795387"/>
    <lineage>
        <taxon>Bacteria</taxon>
        <taxon>Pseudomonadati</taxon>
        <taxon>Pseudomonadota</taxon>
        <taxon>Gammaproteobacteria</taxon>
        <taxon>Lysobacterales</taxon>
        <taxon>Lysobacteraceae</taxon>
        <taxon>Lysobacter</taxon>
    </lineage>
</organism>
<sequence length="197" mass="22197">MNLALFDFDGTITTREMFADFMGHAVAPRRLAIGRIVLAPMLVGYKLGMVSANRVRSRVVDYGFRGADLAHVQAAGERFAREVLPAVLRPKALERIAWHKAQGDKIVVVSGAFDLYLSHWCAQHGLELLCSSLESSDGVMTGRYDGEQCAGEEKARRVRERYDLAGFPVIYAYGDTHEDLDLLELADRRYYRWREVA</sequence>
<keyword evidence="1" id="KW-0378">Hydrolase</keyword>
<dbReference type="GO" id="GO:0016787">
    <property type="term" value="F:hydrolase activity"/>
    <property type="evidence" value="ECO:0007669"/>
    <property type="project" value="UniProtKB-KW"/>
</dbReference>
<dbReference type="CDD" id="cd02612">
    <property type="entry name" value="HAD_PGPPase"/>
    <property type="match status" value="1"/>
</dbReference>
<dbReference type="InterPro" id="IPR036412">
    <property type="entry name" value="HAD-like_sf"/>
</dbReference>
<dbReference type="InterPro" id="IPR006385">
    <property type="entry name" value="HAD_hydro_SerB1"/>
</dbReference>
<protein>
    <submittedName>
        <fullName evidence="1">HAD family hydrolase</fullName>
    </submittedName>
</protein>
<dbReference type="Gene3D" id="3.40.50.1000">
    <property type="entry name" value="HAD superfamily/HAD-like"/>
    <property type="match status" value="1"/>
</dbReference>
<dbReference type="Pfam" id="PF12710">
    <property type="entry name" value="HAD"/>
    <property type="match status" value="1"/>
</dbReference>
<dbReference type="PANTHER" id="PTHR43344:SF14">
    <property type="entry name" value="HAD-IB FAMILY HYDROLASE"/>
    <property type="match status" value="1"/>
</dbReference>
<dbReference type="Proteomes" id="UP000663400">
    <property type="component" value="Chromosome"/>
</dbReference>
<dbReference type="NCBIfam" id="TIGR01488">
    <property type="entry name" value="HAD-SF-IB"/>
    <property type="match status" value="1"/>
</dbReference>
<dbReference type="RefSeq" id="WP_200607918.1">
    <property type="nucleotide sequence ID" value="NZ_CP071517.1"/>
</dbReference>
<dbReference type="InterPro" id="IPR050582">
    <property type="entry name" value="HAD-like_SerB"/>
</dbReference>
<dbReference type="PANTHER" id="PTHR43344">
    <property type="entry name" value="PHOSPHOSERINE PHOSPHATASE"/>
    <property type="match status" value="1"/>
</dbReference>